<feature type="compositionally biased region" description="Polar residues" evidence="1">
    <location>
        <begin position="63"/>
        <end position="81"/>
    </location>
</feature>
<reference evidence="2 3" key="1">
    <citation type="submission" date="2024-05" db="EMBL/GenBank/DDBJ databases">
        <title>Long read based assembly of the Candida bracarensis genome reveals expanded adhesin content.</title>
        <authorList>
            <person name="Marcet-Houben M."/>
            <person name="Ksiezopolska E."/>
            <person name="Gabaldon T."/>
        </authorList>
    </citation>
    <scope>NUCLEOTIDE SEQUENCE [LARGE SCALE GENOMIC DNA]</scope>
    <source>
        <strain evidence="2 3">CBM6</strain>
    </source>
</reference>
<keyword evidence="3" id="KW-1185">Reference proteome</keyword>
<evidence type="ECO:0000313" key="3">
    <source>
        <dbReference type="Proteomes" id="UP001623330"/>
    </source>
</evidence>
<feature type="compositionally biased region" description="Basic and acidic residues" evidence="1">
    <location>
        <begin position="275"/>
        <end position="286"/>
    </location>
</feature>
<accession>A0ABR4NP41</accession>
<feature type="compositionally biased region" description="Polar residues" evidence="1">
    <location>
        <begin position="304"/>
        <end position="320"/>
    </location>
</feature>
<feature type="region of interest" description="Disordered" evidence="1">
    <location>
        <begin position="22"/>
        <end position="81"/>
    </location>
</feature>
<evidence type="ECO:0008006" key="4">
    <source>
        <dbReference type="Google" id="ProtNLM"/>
    </source>
</evidence>
<gene>
    <name evidence="2" type="ORF">RNJ44_01902</name>
</gene>
<feature type="compositionally biased region" description="Polar residues" evidence="1">
    <location>
        <begin position="407"/>
        <end position="424"/>
    </location>
</feature>
<proteinExistence type="predicted"/>
<feature type="compositionally biased region" description="Polar residues" evidence="1">
    <location>
        <begin position="371"/>
        <end position="385"/>
    </location>
</feature>
<feature type="region of interest" description="Disordered" evidence="1">
    <location>
        <begin position="108"/>
        <end position="185"/>
    </location>
</feature>
<evidence type="ECO:0000313" key="2">
    <source>
        <dbReference type="EMBL" id="KAL3229766.1"/>
    </source>
</evidence>
<evidence type="ECO:0000256" key="1">
    <source>
        <dbReference type="SAM" id="MobiDB-lite"/>
    </source>
</evidence>
<comment type="caution">
    <text evidence="2">The sequence shown here is derived from an EMBL/GenBank/DDBJ whole genome shotgun (WGS) entry which is preliminary data.</text>
</comment>
<feature type="region of interest" description="Disordered" evidence="1">
    <location>
        <begin position="407"/>
        <end position="438"/>
    </location>
</feature>
<dbReference type="EMBL" id="JBEVYD010000011">
    <property type="protein sequence ID" value="KAL3229766.1"/>
    <property type="molecule type" value="Genomic_DNA"/>
</dbReference>
<feature type="compositionally biased region" description="Polar residues" evidence="1">
    <location>
        <begin position="168"/>
        <end position="185"/>
    </location>
</feature>
<feature type="compositionally biased region" description="Polar residues" evidence="1">
    <location>
        <begin position="248"/>
        <end position="258"/>
    </location>
</feature>
<feature type="compositionally biased region" description="Polar residues" evidence="1">
    <location>
        <begin position="133"/>
        <end position="149"/>
    </location>
</feature>
<sequence length="515" mass="56699">MEEYNSPSKVSLNTQRLSAMIDSLSNEDVNEQSPEVKANVLTQQNSLPLPPKSPFKNDLAVSSPLTSLQMPRSPATGNLNNRASIISNYSGIIDEGVEVSYVVRNSPANDTLASPDKRQDEGQPLLPAVPKQELTTGSTSSGVIIQPVTNAKPVGRFNSLNRSRKSYKAQSEDTSTTSPTKDTLHLSASATRAMHSSIGSGNLASESGASSYYEHGGAVSPGKKVTHKQSVDDLSSIASSTVQSTLQTNTFSNESSNVPHIRTETNDFNPTIPPRSKDRPRSRLFLDEDEEESVSPREPPGRTHINSSKSDTLQSETFYSAASFDEDSITEGTMHKKDGSPTISDEQYISRPLPVTPQYDHTINREDTLKANKSANENNKYTRSQTVEDEYEDINDGDEYEEIQYTPVHQESENMNDTPKTASIASPKKKNKKKSSKNEIRSFDIETLNHLMNVTKGTLIGSEFSNLGMKVEEKKALERLVDSLSRLTADMVLDPERYEEGLKRLDKATRALEGF</sequence>
<dbReference type="Proteomes" id="UP001623330">
    <property type="component" value="Unassembled WGS sequence"/>
</dbReference>
<feature type="region of interest" description="Disordered" evidence="1">
    <location>
        <begin position="248"/>
        <end position="349"/>
    </location>
</feature>
<feature type="region of interest" description="Disordered" evidence="1">
    <location>
        <begin position="367"/>
        <end position="393"/>
    </location>
</feature>
<name>A0ABR4NP41_9SACH</name>
<organism evidence="2 3">
    <name type="scientific">Nakaseomyces bracarensis</name>
    <dbReference type="NCBI Taxonomy" id="273131"/>
    <lineage>
        <taxon>Eukaryota</taxon>
        <taxon>Fungi</taxon>
        <taxon>Dikarya</taxon>
        <taxon>Ascomycota</taxon>
        <taxon>Saccharomycotina</taxon>
        <taxon>Saccharomycetes</taxon>
        <taxon>Saccharomycetales</taxon>
        <taxon>Saccharomycetaceae</taxon>
        <taxon>Nakaseomyces</taxon>
    </lineage>
</organism>
<feature type="compositionally biased region" description="Polar residues" evidence="1">
    <location>
        <begin position="22"/>
        <end position="33"/>
    </location>
</feature>
<protein>
    <recommendedName>
        <fullName evidence="4">Protein NBA1</fullName>
    </recommendedName>
</protein>